<comment type="caution">
    <text evidence="1">The sequence shown here is derived from an EMBL/GenBank/DDBJ whole genome shotgun (WGS) entry which is preliminary data.</text>
</comment>
<evidence type="ECO:0000313" key="1">
    <source>
        <dbReference type="EMBL" id="KKZ11302.1"/>
    </source>
</evidence>
<sequence>MKLFLVHGSDIRPTRLNLQLCLPDLSLLFWPIEGQTADKGTLGLLEGKEDVMIGKDLVAGLIRRVVTFDRNWYDIHLIKIDTIMLRETNCFQGSLGYLTS</sequence>
<proteinExistence type="predicted"/>
<dbReference type="EMBL" id="JXQG01000056">
    <property type="protein sequence ID" value="KKZ11302.1"/>
    <property type="molecule type" value="Genomic_DNA"/>
</dbReference>
<organism evidence="1 2">
    <name type="scientific">Candidatus Synechococcus spongiarum SP3</name>
    <dbReference type="NCBI Taxonomy" id="1604020"/>
    <lineage>
        <taxon>Bacteria</taxon>
        <taxon>Bacillati</taxon>
        <taxon>Cyanobacteriota</taxon>
        <taxon>Cyanophyceae</taxon>
        <taxon>Synechococcales</taxon>
        <taxon>Synechococcaceae</taxon>
        <taxon>Synechococcus</taxon>
    </lineage>
</organism>
<protein>
    <submittedName>
        <fullName evidence="1">Uncharacterized protein</fullName>
    </submittedName>
</protein>
<name>A0A0G2HKS9_9SYNE</name>
<reference evidence="1 2" key="1">
    <citation type="submission" date="2015-01" db="EMBL/GenBank/DDBJ databases">
        <title>Lifestyle Evolution in Cyanobacterial Symbionts of Sponges.</title>
        <authorList>
            <person name="Burgsdorf I."/>
            <person name="Slaby B.M."/>
            <person name="Handley K.M."/>
            <person name="Haber M."/>
            <person name="Blom J."/>
            <person name="Marshall C.W."/>
            <person name="Gilbert J.A."/>
            <person name="Hentschel U."/>
            <person name="Steindler L."/>
        </authorList>
    </citation>
    <scope>NUCLEOTIDE SEQUENCE [LARGE SCALE GENOMIC DNA]</scope>
    <source>
        <strain evidence="1">SP3</strain>
    </source>
</reference>
<gene>
    <name evidence="1" type="ORF">TE42_08230</name>
</gene>
<accession>A0A0G2HKS9</accession>
<evidence type="ECO:0000313" key="2">
    <source>
        <dbReference type="Proteomes" id="UP000035067"/>
    </source>
</evidence>
<dbReference type="Proteomes" id="UP000035067">
    <property type="component" value="Unassembled WGS sequence"/>
</dbReference>
<dbReference type="AlphaFoldDB" id="A0A0G2HKS9"/>